<evidence type="ECO:0000256" key="3">
    <source>
        <dbReference type="ARBA" id="ARBA00022448"/>
    </source>
</evidence>
<keyword evidence="11" id="KW-1185">Reference proteome</keyword>
<feature type="transmembrane region" description="Helical" evidence="9">
    <location>
        <begin position="325"/>
        <end position="341"/>
    </location>
</feature>
<organism evidence="10 11">
    <name type="scientific">Paranoxybacillus vitaminiphilus</name>
    <dbReference type="NCBI Taxonomy" id="581036"/>
    <lineage>
        <taxon>Bacteria</taxon>
        <taxon>Bacillati</taxon>
        <taxon>Bacillota</taxon>
        <taxon>Bacilli</taxon>
        <taxon>Bacillales</taxon>
        <taxon>Anoxybacillaceae</taxon>
        <taxon>Paranoxybacillus</taxon>
    </lineage>
</organism>
<feature type="transmembrane region" description="Helical" evidence="9">
    <location>
        <begin position="347"/>
        <end position="366"/>
    </location>
</feature>
<evidence type="ECO:0000313" key="10">
    <source>
        <dbReference type="EMBL" id="RAK21226.1"/>
    </source>
</evidence>
<name>A0A327YLZ5_9BACL</name>
<feature type="transmembrane region" description="Helical" evidence="9">
    <location>
        <begin position="378"/>
        <end position="395"/>
    </location>
</feature>
<dbReference type="GO" id="GO:0015190">
    <property type="term" value="F:L-leucine transmembrane transporter activity"/>
    <property type="evidence" value="ECO:0007669"/>
    <property type="project" value="TreeGrafter"/>
</dbReference>
<keyword evidence="8 9" id="KW-0472">Membrane</keyword>
<keyword evidence="4" id="KW-1003">Cell membrane</keyword>
<feature type="transmembrane region" description="Helical" evidence="9">
    <location>
        <begin position="238"/>
        <end position="258"/>
    </location>
</feature>
<evidence type="ECO:0000256" key="8">
    <source>
        <dbReference type="ARBA" id="ARBA00023136"/>
    </source>
</evidence>
<evidence type="ECO:0000313" key="11">
    <source>
        <dbReference type="Proteomes" id="UP000248555"/>
    </source>
</evidence>
<feature type="transmembrane region" description="Helical" evidence="9">
    <location>
        <begin position="127"/>
        <end position="145"/>
    </location>
</feature>
<dbReference type="EMBL" id="QLMH01000003">
    <property type="protein sequence ID" value="RAK21226.1"/>
    <property type="molecule type" value="Genomic_DNA"/>
</dbReference>
<evidence type="ECO:0000256" key="4">
    <source>
        <dbReference type="ARBA" id="ARBA00022475"/>
    </source>
</evidence>
<accession>A0A327YLZ5</accession>
<evidence type="ECO:0000256" key="1">
    <source>
        <dbReference type="ARBA" id="ARBA00004651"/>
    </source>
</evidence>
<dbReference type="PANTHER" id="PTHR30588">
    <property type="entry name" value="BRANCHED-CHAIN AMINO ACID TRANSPORT SYSTEM 2 CARRIER PROTEIN"/>
    <property type="match status" value="1"/>
</dbReference>
<dbReference type="GO" id="GO:0015188">
    <property type="term" value="F:L-isoleucine transmembrane transporter activity"/>
    <property type="evidence" value="ECO:0007669"/>
    <property type="project" value="TreeGrafter"/>
</dbReference>
<feature type="transmembrane region" description="Helical" evidence="9">
    <location>
        <begin position="157"/>
        <end position="178"/>
    </location>
</feature>
<feature type="transmembrane region" description="Helical" evidence="9">
    <location>
        <begin position="44"/>
        <end position="63"/>
    </location>
</feature>
<dbReference type="PANTHER" id="PTHR30588:SF8">
    <property type="entry name" value="BRANCHED-CHAIN AMINO ACID PERMEASE BRAB"/>
    <property type="match status" value="1"/>
</dbReference>
<dbReference type="GO" id="GO:0005304">
    <property type="term" value="F:L-valine transmembrane transporter activity"/>
    <property type="evidence" value="ECO:0007669"/>
    <property type="project" value="TreeGrafter"/>
</dbReference>
<dbReference type="GO" id="GO:0015818">
    <property type="term" value="P:isoleucine transport"/>
    <property type="evidence" value="ECO:0007669"/>
    <property type="project" value="TreeGrafter"/>
</dbReference>
<evidence type="ECO:0000256" key="2">
    <source>
        <dbReference type="ARBA" id="ARBA00008540"/>
    </source>
</evidence>
<comment type="caution">
    <text evidence="10">The sequence shown here is derived from an EMBL/GenBank/DDBJ whole genome shotgun (WGS) entry which is preliminary data.</text>
</comment>
<proteinExistence type="inferred from homology"/>
<keyword evidence="6 9" id="KW-0029">Amino-acid transport</keyword>
<feature type="transmembrane region" description="Helical" evidence="9">
    <location>
        <begin position="415"/>
        <end position="436"/>
    </location>
</feature>
<gene>
    <name evidence="10" type="ORF">B0I26_103181</name>
</gene>
<evidence type="ECO:0000256" key="9">
    <source>
        <dbReference type="RuleBase" id="RU362122"/>
    </source>
</evidence>
<evidence type="ECO:0000256" key="7">
    <source>
        <dbReference type="ARBA" id="ARBA00022989"/>
    </source>
</evidence>
<comment type="similarity">
    <text evidence="2 9">Belongs to the branched chain amino acid transporter family.</text>
</comment>
<dbReference type="AlphaFoldDB" id="A0A327YLZ5"/>
<keyword evidence="3 9" id="KW-0813">Transport</keyword>
<feature type="transmembrane region" description="Helical" evidence="9">
    <location>
        <begin position="14"/>
        <end position="32"/>
    </location>
</feature>
<dbReference type="InterPro" id="IPR004685">
    <property type="entry name" value="Brnchd-chn_aa_trnsp_Livcs"/>
</dbReference>
<comment type="function">
    <text evidence="9">Component of the transport system for branched-chain amino acids.</text>
</comment>
<feature type="transmembrane region" description="Helical" evidence="9">
    <location>
        <begin position="198"/>
        <end position="217"/>
    </location>
</feature>
<dbReference type="GO" id="GO:0005886">
    <property type="term" value="C:plasma membrane"/>
    <property type="evidence" value="ECO:0007669"/>
    <property type="project" value="UniProtKB-SubCell"/>
</dbReference>
<sequence>MNVMETKLSTKEQFAIGLMLFALFFGAGNMIFPPALGQAAGENVWIAVAGFLITGVGLPLLAVSAIARTGSDLQTLASRAHPLFGIIFTIVMYLAIGPLFAIPRTGTVSYEIGITPFLSEELKSSNMPLAVYTIVYFALNLWLSINPSKLVDRIGKLLTPLLLAGLFVLITKSIVTPMGEFQAPTDAYAQSPFFKGFIDGYLTMDTIAALVFGIIVINSIKDKGVSNNKAISRICIRAGIIAVAGLAFIYVSLAYMGASSPEAIGYKDNGGAIVTAAAYHLFGTAGNVILGAIITLACLTTSVGLLSSCASYFSKLTPSISYKTYAIIMSVFSTAIANVGLTNLIKISVPVLIVIYPLAIVLVALSFLHEKFNGRSEVYSGALLATGIVSIFDGLNNAGIDVNNVLIIFGKFLPFFSHGIGWLVPAIIGAIAGWIVSKIRGAKSETAINKVS</sequence>
<keyword evidence="5 9" id="KW-0812">Transmembrane</keyword>
<feature type="transmembrane region" description="Helical" evidence="9">
    <location>
        <begin position="83"/>
        <end position="102"/>
    </location>
</feature>
<feature type="transmembrane region" description="Helical" evidence="9">
    <location>
        <begin position="288"/>
        <end position="313"/>
    </location>
</feature>
<dbReference type="GO" id="GO:0015820">
    <property type="term" value="P:L-leucine transport"/>
    <property type="evidence" value="ECO:0007669"/>
    <property type="project" value="TreeGrafter"/>
</dbReference>
<evidence type="ECO:0000256" key="6">
    <source>
        <dbReference type="ARBA" id="ARBA00022970"/>
    </source>
</evidence>
<keyword evidence="7 9" id="KW-1133">Transmembrane helix</keyword>
<dbReference type="Proteomes" id="UP000248555">
    <property type="component" value="Unassembled WGS sequence"/>
</dbReference>
<evidence type="ECO:0000256" key="5">
    <source>
        <dbReference type="ARBA" id="ARBA00022692"/>
    </source>
</evidence>
<comment type="subcellular location">
    <subcellularLocation>
        <location evidence="1 9">Cell membrane</location>
        <topology evidence="1 9">Multi-pass membrane protein</topology>
    </subcellularLocation>
</comment>
<protein>
    <recommendedName>
        <fullName evidence="9">Branched-chain amino acid transport system carrier protein</fullName>
    </recommendedName>
</protein>
<reference evidence="10 11" key="1">
    <citation type="submission" date="2018-06" db="EMBL/GenBank/DDBJ databases">
        <title>Genomic Encyclopedia of Type Strains, Phase III (KMG-III): the genomes of soil and plant-associated and newly described type strains.</title>
        <authorList>
            <person name="Whitman W."/>
        </authorList>
    </citation>
    <scope>NUCLEOTIDE SEQUENCE [LARGE SCALE GENOMIC DNA]</scope>
    <source>
        <strain evidence="10 11">CGMCC 1.8979</strain>
    </source>
</reference>
<dbReference type="NCBIfam" id="TIGR00796">
    <property type="entry name" value="livcs"/>
    <property type="match status" value="1"/>
</dbReference>
<dbReference type="Pfam" id="PF05525">
    <property type="entry name" value="Branch_AA_trans"/>
    <property type="match status" value="1"/>
</dbReference>